<dbReference type="PANTHER" id="PTHR37834:SF2">
    <property type="entry name" value="ESTERASE, SGNH HYDROLASE-TYPE"/>
    <property type="match status" value="1"/>
</dbReference>
<dbReference type="PANTHER" id="PTHR37834">
    <property type="entry name" value="GDSL-LIKE LIPASE/ACYLHYDROLASE DOMAIN PROTEIN (AFU_ORTHOLOGUE AFUA_2G00620)"/>
    <property type="match status" value="1"/>
</dbReference>
<dbReference type="Gene3D" id="2.60.120.260">
    <property type="entry name" value="Galactose-binding domain-like"/>
    <property type="match status" value="1"/>
</dbReference>
<reference evidence="2 3" key="1">
    <citation type="submission" date="2021-03" db="EMBL/GenBank/DDBJ databases">
        <title>Genomic Encyclopedia of Type Strains, Phase IV (KMG-IV): sequencing the most valuable type-strain genomes for metagenomic binning, comparative biology and taxonomic classification.</title>
        <authorList>
            <person name="Goeker M."/>
        </authorList>
    </citation>
    <scope>NUCLEOTIDE SEQUENCE [LARGE SCALE GENOMIC DNA]</scope>
    <source>
        <strain evidence="2 3">DSM 101953</strain>
    </source>
</reference>
<accession>A0ABS4NMH1</accession>
<comment type="caution">
    <text evidence="2">The sequence shown here is derived from an EMBL/GenBank/DDBJ whole genome shotgun (WGS) entry which is preliminary data.</text>
</comment>
<dbReference type="Proteomes" id="UP000773462">
    <property type="component" value="Unassembled WGS sequence"/>
</dbReference>
<evidence type="ECO:0000313" key="2">
    <source>
        <dbReference type="EMBL" id="MBP2110676.1"/>
    </source>
</evidence>
<keyword evidence="3" id="KW-1185">Reference proteome</keyword>
<dbReference type="EMBL" id="JAGGLV010000002">
    <property type="protein sequence ID" value="MBP2110676.1"/>
    <property type="molecule type" value="Genomic_DNA"/>
</dbReference>
<organism evidence="2 3">
    <name type="scientific">Paenibacillus silagei</name>
    <dbReference type="NCBI Taxonomy" id="1670801"/>
    <lineage>
        <taxon>Bacteria</taxon>
        <taxon>Bacillati</taxon>
        <taxon>Bacillota</taxon>
        <taxon>Bacilli</taxon>
        <taxon>Bacillales</taxon>
        <taxon>Paenibacillaceae</taxon>
        <taxon>Paenibacillus</taxon>
    </lineage>
</organism>
<name>A0ABS4NMH1_9BACL</name>
<dbReference type="InterPro" id="IPR036514">
    <property type="entry name" value="SGNH_hydro_sf"/>
</dbReference>
<gene>
    <name evidence="2" type="ORF">J2Z70_000816</name>
</gene>
<dbReference type="RefSeq" id="WP_209869669.1">
    <property type="nucleotide sequence ID" value="NZ_JAGGLV010000002.1"/>
</dbReference>
<protein>
    <submittedName>
        <fullName evidence="2">Lysophospholipase L1-like esterase</fullName>
    </submittedName>
</protein>
<dbReference type="InterPro" id="IPR052762">
    <property type="entry name" value="PCW_deacetylase/CE"/>
</dbReference>
<dbReference type="Gene3D" id="3.40.50.1110">
    <property type="entry name" value="SGNH hydrolase"/>
    <property type="match status" value="1"/>
</dbReference>
<dbReference type="Pfam" id="PF13472">
    <property type="entry name" value="Lipase_GDSL_2"/>
    <property type="match status" value="1"/>
</dbReference>
<evidence type="ECO:0000259" key="1">
    <source>
        <dbReference type="Pfam" id="PF13472"/>
    </source>
</evidence>
<dbReference type="InterPro" id="IPR013830">
    <property type="entry name" value="SGNH_hydro"/>
</dbReference>
<proteinExistence type="predicted"/>
<sequence length="378" mass="41868">MSSNSHLQLQVQPLTDIKHLKIHGRTTGALNPLTLFWTGSAIEVNLRASELWLEVESGYDHHESWISVLINSVPVSRQMVNAGRHWICVFRGMNPETVKNIRIVKEVQAMSGDPGAYLQFHAVRTDGSFLPVEAKPYRLEFIGDSITSGEGVIGAKSEEDWIPAWFSGVHNYTAITAESVQAEFRVISQSGWGVLSSWDNNPGGNIPDIYEQVCGLLTGPRNEALGAHKMNDFTAWQPDVVVVNLGTNDDGAFNSPEWLDESTGRIYKQRLNEDGSYHQEDLAAFEAAVTRFLAKLRGYNPEAHLLWVYGMLGLSLMPAIYRSVDGYMRSTGDKNVSVFQLPNVTNETMGARTHPGLPAHEQTARELSGYIRGLLLGS</sequence>
<feature type="domain" description="SGNH hydrolase-type esterase" evidence="1">
    <location>
        <begin position="141"/>
        <end position="314"/>
    </location>
</feature>
<dbReference type="CDD" id="cd01831">
    <property type="entry name" value="Endoglucanase_E_like"/>
    <property type="match status" value="1"/>
</dbReference>
<dbReference type="InterPro" id="IPR037461">
    <property type="entry name" value="CtCE2-like_dom"/>
</dbReference>
<dbReference type="SUPFAM" id="SSF52266">
    <property type="entry name" value="SGNH hydrolase"/>
    <property type="match status" value="1"/>
</dbReference>
<evidence type="ECO:0000313" key="3">
    <source>
        <dbReference type="Proteomes" id="UP000773462"/>
    </source>
</evidence>